<dbReference type="InterPro" id="IPR001668">
    <property type="entry name" value="Mob_Pre"/>
</dbReference>
<dbReference type="GO" id="GO:0003677">
    <property type="term" value="F:DNA binding"/>
    <property type="evidence" value="ECO:0007669"/>
    <property type="project" value="InterPro"/>
</dbReference>
<evidence type="ECO:0000256" key="1">
    <source>
        <dbReference type="SAM" id="Coils"/>
    </source>
</evidence>
<protein>
    <submittedName>
        <fullName evidence="2">Plasmid recombination enzyme</fullName>
    </submittedName>
</protein>
<dbReference type="AlphaFoldDB" id="A0A174TSH8"/>
<dbReference type="GO" id="GO:0006310">
    <property type="term" value="P:DNA recombination"/>
    <property type="evidence" value="ECO:0007669"/>
    <property type="project" value="InterPro"/>
</dbReference>
<dbReference type="Proteomes" id="UP000095788">
    <property type="component" value="Unassembled WGS sequence"/>
</dbReference>
<sequence length="455" mass="52919">MGYFSLDFRKAKGASDSRMSDHIERRVIAPNVDPTRTHLNRELVRMPEGIRERDDAIAARISSAGIRRKITHDQVRAIRVMLSGTHEDMMEIEKAGRLDDWCRDSMDWLYRTFGQENVVSAVLHMDEHTPHIHATLVPIVTGERRKAGQKKPQEGGRTYRKKANAARLCADDVLNRTRLIAYHDDYARVMVKYGLQRGIRGSEARHVSTAQYYRDLRRQTDELEENVRQLQTEQEEAEKRLETARKEINTQKLEAVKMEAKTAIIAKMGSLLGSGKIKELEADNRSLQNEIAAREESIEDLQASLQRQRAQHGRELATVQTDYIQKLEREKERTAYLQKWTERACGWFPLFADAMRMERYCRSAGFTPEQTDRLFTFQPLEYSGNLYSEEHKRALSVTGATAQMGIEQGERGKRFVLRINGKNILDWFREQFERLLRRIRPTIQQPQRKNKGFKL</sequence>
<accession>A0A174TSH8</accession>
<dbReference type="NCBIfam" id="NF041497">
    <property type="entry name" value="MobV"/>
    <property type="match status" value="1"/>
</dbReference>
<gene>
    <name evidence="2" type="ORF">ERS852554_02914</name>
</gene>
<proteinExistence type="predicted"/>
<keyword evidence="1" id="KW-0175">Coiled coil</keyword>
<feature type="coiled-coil region" evidence="1">
    <location>
        <begin position="213"/>
        <end position="311"/>
    </location>
</feature>
<dbReference type="Pfam" id="PF01076">
    <property type="entry name" value="Mob_Pre"/>
    <property type="match status" value="1"/>
</dbReference>
<dbReference type="RefSeq" id="WP_057281871.1">
    <property type="nucleotide sequence ID" value="NZ_CZBF01000005.1"/>
</dbReference>
<dbReference type="Gene3D" id="3.30.930.30">
    <property type="match status" value="1"/>
</dbReference>
<dbReference type="EMBL" id="CZBF01000005">
    <property type="protein sequence ID" value="CUQ09769.1"/>
    <property type="molecule type" value="Genomic_DNA"/>
</dbReference>
<organism evidence="2 3">
    <name type="scientific">Bacteroides uniformis</name>
    <dbReference type="NCBI Taxonomy" id="820"/>
    <lineage>
        <taxon>Bacteria</taxon>
        <taxon>Pseudomonadati</taxon>
        <taxon>Bacteroidota</taxon>
        <taxon>Bacteroidia</taxon>
        <taxon>Bacteroidales</taxon>
        <taxon>Bacteroidaceae</taxon>
        <taxon>Bacteroides</taxon>
    </lineage>
</organism>
<evidence type="ECO:0000313" key="3">
    <source>
        <dbReference type="Proteomes" id="UP000095788"/>
    </source>
</evidence>
<reference evidence="2 3" key="1">
    <citation type="submission" date="2015-09" db="EMBL/GenBank/DDBJ databases">
        <authorList>
            <consortium name="Pathogen Informatics"/>
        </authorList>
    </citation>
    <scope>NUCLEOTIDE SEQUENCE [LARGE SCALE GENOMIC DNA]</scope>
    <source>
        <strain evidence="2 3">2789STDY5834942</strain>
    </source>
</reference>
<evidence type="ECO:0000313" key="2">
    <source>
        <dbReference type="EMBL" id="CUQ09769.1"/>
    </source>
</evidence>
<dbReference type="CDD" id="cd17242">
    <property type="entry name" value="MobM_relaxase"/>
    <property type="match status" value="1"/>
</dbReference>
<name>A0A174TSH8_BACUN</name>